<accession>A0A1S5R3H4</accession>
<organism evidence="1 2">
    <name type="scientific">Pseudomonas phage pf16</name>
    <dbReference type="NCBI Taxonomy" id="1815630"/>
    <lineage>
        <taxon>Viruses</taxon>
        <taxon>Duplodnaviria</taxon>
        <taxon>Heunggongvirae</taxon>
        <taxon>Uroviricota</taxon>
        <taxon>Caudoviricetes</taxon>
        <taxon>Chakrabartyvirus</taxon>
        <taxon>Chakrabartyvirus pf16</taxon>
    </lineage>
</organism>
<name>A0A1S5R3H4_9CAUD</name>
<proteinExistence type="predicted"/>
<dbReference type="EMBL" id="KU873925">
    <property type="protein sequence ID" value="AND74939.1"/>
    <property type="molecule type" value="Genomic_DNA"/>
</dbReference>
<sequence>MLKAISSAMKPIMKKALEENERIRRQEELDEYFDEMWRMENEFRYGGDDYRDNY</sequence>
<protein>
    <submittedName>
        <fullName evidence="1">Uncharacterized protein</fullName>
    </submittedName>
</protein>
<evidence type="ECO:0000313" key="1">
    <source>
        <dbReference type="EMBL" id="AND74939.1"/>
    </source>
</evidence>
<reference evidence="1 2" key="1">
    <citation type="submission" date="2016-03" db="EMBL/GenBank/DDBJ databases">
        <title>Characterisation of pf16 and phiPMW: Two novel phages infecting Pseudomonas putida PpG1.</title>
        <authorList>
            <person name="Magill D.J."/>
            <person name="Krylov V.N."/>
            <person name="Shaburova O.V."/>
            <person name="Allen C.C.R."/>
            <person name="McGrath J.W."/>
            <person name="Quinn J.P."/>
            <person name="Kulakov L.A."/>
        </authorList>
    </citation>
    <scope>NUCLEOTIDE SEQUENCE [LARGE SCALE GENOMIC DNA]</scope>
</reference>
<dbReference type="Proteomes" id="UP000225821">
    <property type="component" value="Segment"/>
</dbReference>
<gene>
    <name evidence="1" type="ORF">pf16_16</name>
</gene>
<evidence type="ECO:0000313" key="2">
    <source>
        <dbReference type="Proteomes" id="UP000225821"/>
    </source>
</evidence>
<keyword evidence="2" id="KW-1185">Reference proteome</keyword>